<dbReference type="PROSITE" id="PS51003">
    <property type="entry name" value="CYTB_CTER"/>
    <property type="match status" value="1"/>
</dbReference>
<evidence type="ECO:0000313" key="16">
    <source>
        <dbReference type="Proteomes" id="UP001596002"/>
    </source>
</evidence>
<feature type="domain" description="Cytochrome c" evidence="14">
    <location>
        <begin position="173"/>
        <end position="247"/>
    </location>
</feature>
<evidence type="ECO:0000256" key="2">
    <source>
        <dbReference type="ARBA" id="ARBA00022448"/>
    </source>
</evidence>
<dbReference type="Proteomes" id="UP001596002">
    <property type="component" value="Unassembled WGS sequence"/>
</dbReference>
<dbReference type="Gene3D" id="1.20.810.10">
    <property type="entry name" value="Cytochrome Bc1 Complex, Chain C"/>
    <property type="match status" value="1"/>
</dbReference>
<keyword evidence="8 10" id="KW-0408">Iron</keyword>
<evidence type="ECO:0000256" key="1">
    <source>
        <dbReference type="ARBA" id="ARBA00004141"/>
    </source>
</evidence>
<evidence type="ECO:0000256" key="7">
    <source>
        <dbReference type="ARBA" id="ARBA00022989"/>
    </source>
</evidence>
<keyword evidence="16" id="KW-1185">Reference proteome</keyword>
<comment type="caution">
    <text evidence="15">The sequence shown here is derived from an EMBL/GenBank/DDBJ whole genome shotgun (WGS) entry which is preliminary data.</text>
</comment>
<evidence type="ECO:0000256" key="8">
    <source>
        <dbReference type="ARBA" id="ARBA00023004"/>
    </source>
</evidence>
<organism evidence="15 16">
    <name type="scientific">Effusibacillus consociatus</name>
    <dbReference type="NCBI Taxonomy" id="1117041"/>
    <lineage>
        <taxon>Bacteria</taxon>
        <taxon>Bacillati</taxon>
        <taxon>Bacillota</taxon>
        <taxon>Bacilli</taxon>
        <taxon>Bacillales</taxon>
        <taxon>Alicyclobacillaceae</taxon>
        <taxon>Effusibacillus</taxon>
    </lineage>
</organism>
<name>A0ABV9Q8I6_9BACL</name>
<feature type="domain" description="Cytochrome b/b6 C-terminal region profile" evidence="13">
    <location>
        <begin position="19"/>
        <end position="144"/>
    </location>
</feature>
<keyword evidence="7 12" id="KW-1133">Transmembrane helix</keyword>
<reference evidence="16" key="1">
    <citation type="journal article" date="2019" name="Int. J. Syst. Evol. Microbiol.">
        <title>The Global Catalogue of Microorganisms (GCM) 10K type strain sequencing project: providing services to taxonomists for standard genome sequencing and annotation.</title>
        <authorList>
            <consortium name="The Broad Institute Genomics Platform"/>
            <consortium name="The Broad Institute Genome Sequencing Center for Infectious Disease"/>
            <person name="Wu L."/>
            <person name="Ma J."/>
        </authorList>
    </citation>
    <scope>NUCLEOTIDE SEQUENCE [LARGE SCALE GENOMIC DNA]</scope>
    <source>
        <strain evidence="16">WYCCWR 12678</strain>
    </source>
</reference>
<dbReference type="Pfam" id="PF00032">
    <property type="entry name" value="Cytochrom_B_C"/>
    <property type="match status" value="1"/>
</dbReference>
<dbReference type="PANTHER" id="PTHR37823:SF3">
    <property type="entry name" value="CYTOCHROME C-551"/>
    <property type="match status" value="1"/>
</dbReference>
<protein>
    <submittedName>
        <fullName evidence="15">C-type cytochrome</fullName>
    </submittedName>
</protein>
<feature type="region of interest" description="Disordered" evidence="11">
    <location>
        <begin position="1"/>
        <end position="20"/>
    </location>
</feature>
<dbReference type="EMBL" id="JBHSHC010000112">
    <property type="protein sequence ID" value="MFC4768950.1"/>
    <property type="molecule type" value="Genomic_DNA"/>
</dbReference>
<evidence type="ECO:0000256" key="5">
    <source>
        <dbReference type="ARBA" id="ARBA00022723"/>
    </source>
</evidence>
<evidence type="ECO:0000256" key="6">
    <source>
        <dbReference type="ARBA" id="ARBA00022982"/>
    </source>
</evidence>
<dbReference type="PROSITE" id="PS51007">
    <property type="entry name" value="CYTC"/>
    <property type="match status" value="1"/>
</dbReference>
<dbReference type="InterPro" id="IPR036909">
    <property type="entry name" value="Cyt_c-like_dom_sf"/>
</dbReference>
<dbReference type="SUPFAM" id="SSF46626">
    <property type="entry name" value="Cytochrome c"/>
    <property type="match status" value="1"/>
</dbReference>
<feature type="transmembrane region" description="Helical" evidence="12">
    <location>
        <begin position="38"/>
        <end position="57"/>
    </location>
</feature>
<evidence type="ECO:0000256" key="11">
    <source>
        <dbReference type="SAM" id="MobiDB-lite"/>
    </source>
</evidence>
<dbReference type="InterPro" id="IPR051811">
    <property type="entry name" value="Cytochrome_c550/c551-like"/>
</dbReference>
<dbReference type="InterPro" id="IPR027387">
    <property type="entry name" value="Cytb/b6-like_sf"/>
</dbReference>
<keyword evidence="4 12" id="KW-0812">Transmembrane</keyword>
<dbReference type="InterPro" id="IPR005798">
    <property type="entry name" value="Cyt_b/b6_C"/>
</dbReference>
<evidence type="ECO:0000256" key="12">
    <source>
        <dbReference type="SAM" id="Phobius"/>
    </source>
</evidence>
<feature type="transmembrane region" description="Helical" evidence="12">
    <location>
        <begin position="91"/>
        <end position="114"/>
    </location>
</feature>
<accession>A0ABV9Q8I6</accession>
<comment type="subcellular location">
    <subcellularLocation>
        <location evidence="1">Membrane</location>
        <topology evidence="1">Multi-pass membrane protein</topology>
    </subcellularLocation>
</comment>
<dbReference type="PANTHER" id="PTHR37823">
    <property type="entry name" value="CYTOCHROME C-553-LIKE"/>
    <property type="match status" value="1"/>
</dbReference>
<feature type="transmembrane region" description="Helical" evidence="12">
    <location>
        <begin position="126"/>
        <end position="144"/>
    </location>
</feature>
<sequence length="249" mass="27819">MAGHDKERIPGVPRYRRPKDLPNDGTEPFFPNFLLKEWIVGSVVLVAFIVWVVFNPVELSSVADPSDTSFIPVPDWYFLFLYQLLKYVPGNYVWLGTVVIPGIATTLLLLAPWLDRRKTRAPFKRPIATWSMMIALFFMAWLTYEAEAQHEAALAKNPPKKKVELPKDTAIVDQSDPAAKTFGQTCASCHGVDLKGQVGPALLGVGNKYTPEQIQEIIKNGKPPAMPAGFLQGEDAKKVAEWLSKQKQK</sequence>
<dbReference type="RefSeq" id="WP_380026905.1">
    <property type="nucleotide sequence ID" value="NZ_JBHSHC010000112.1"/>
</dbReference>
<dbReference type="InterPro" id="IPR009056">
    <property type="entry name" value="Cyt_c-like_dom"/>
</dbReference>
<dbReference type="Pfam" id="PF13442">
    <property type="entry name" value="Cytochrome_CBB3"/>
    <property type="match status" value="1"/>
</dbReference>
<gene>
    <name evidence="15" type="ORF">ACFO8Q_16550</name>
</gene>
<keyword evidence="6" id="KW-0249">Electron transport</keyword>
<dbReference type="InterPro" id="IPR036150">
    <property type="entry name" value="Cyt_b/b6_C_sf"/>
</dbReference>
<dbReference type="Gene3D" id="1.10.760.10">
    <property type="entry name" value="Cytochrome c-like domain"/>
    <property type="match status" value="1"/>
</dbReference>
<keyword evidence="3 10" id="KW-0349">Heme</keyword>
<keyword evidence="2" id="KW-0813">Transport</keyword>
<evidence type="ECO:0000259" key="13">
    <source>
        <dbReference type="PROSITE" id="PS51003"/>
    </source>
</evidence>
<evidence type="ECO:0000256" key="10">
    <source>
        <dbReference type="PROSITE-ProRule" id="PRU00433"/>
    </source>
</evidence>
<evidence type="ECO:0000256" key="9">
    <source>
        <dbReference type="ARBA" id="ARBA00023136"/>
    </source>
</evidence>
<evidence type="ECO:0000259" key="14">
    <source>
        <dbReference type="PROSITE" id="PS51007"/>
    </source>
</evidence>
<evidence type="ECO:0000256" key="3">
    <source>
        <dbReference type="ARBA" id="ARBA00022617"/>
    </source>
</evidence>
<evidence type="ECO:0000256" key="4">
    <source>
        <dbReference type="ARBA" id="ARBA00022692"/>
    </source>
</evidence>
<proteinExistence type="predicted"/>
<keyword evidence="5 10" id="KW-0479">Metal-binding</keyword>
<evidence type="ECO:0000313" key="15">
    <source>
        <dbReference type="EMBL" id="MFC4768950.1"/>
    </source>
</evidence>
<dbReference type="SUPFAM" id="SSF81648">
    <property type="entry name" value="a domain/subunit of cytochrome bc1 complex (Ubiquinol-cytochrome c reductase)"/>
    <property type="match status" value="1"/>
</dbReference>
<keyword evidence="9 12" id="KW-0472">Membrane</keyword>